<name>A0ABR1HGX2_9HYPO</name>
<proteinExistence type="inferred from homology"/>
<dbReference type="Pfam" id="PF05199">
    <property type="entry name" value="GMC_oxred_C"/>
    <property type="match status" value="1"/>
</dbReference>
<dbReference type="EMBL" id="JAZAVJ010000031">
    <property type="protein sequence ID" value="KAK7420232.1"/>
    <property type="molecule type" value="Genomic_DNA"/>
</dbReference>
<feature type="domain" description="Glucose-methanol-choline oxidoreductase C-terminal" evidence="3">
    <location>
        <begin position="290"/>
        <end position="423"/>
    </location>
</feature>
<dbReference type="Proteomes" id="UP001498476">
    <property type="component" value="Unassembled WGS sequence"/>
</dbReference>
<dbReference type="InterPro" id="IPR007867">
    <property type="entry name" value="GMC_OxRtase_C"/>
</dbReference>
<keyword evidence="5" id="KW-1185">Reference proteome</keyword>
<dbReference type="PIRSF" id="PIRSF000137">
    <property type="entry name" value="Alcohol_oxidase"/>
    <property type="match status" value="1"/>
</dbReference>
<dbReference type="Gene3D" id="3.30.560.10">
    <property type="entry name" value="Glucose Oxidase, domain 3"/>
    <property type="match status" value="1"/>
</dbReference>
<dbReference type="SUPFAM" id="SSF51905">
    <property type="entry name" value="FAD/NAD(P)-binding domain"/>
    <property type="match status" value="1"/>
</dbReference>
<accession>A0ABR1HGX2</accession>
<reference evidence="4 5" key="1">
    <citation type="journal article" date="2025" name="Microbiol. Resour. Announc.">
        <title>Draft genome sequences for Neonectria magnoliae and Neonectria punicea, canker pathogens of Liriodendron tulipifera and Acer saccharum in West Virginia.</title>
        <authorList>
            <person name="Petronek H.M."/>
            <person name="Kasson M.T."/>
            <person name="Metheny A.M."/>
            <person name="Stauder C.M."/>
            <person name="Lovett B."/>
            <person name="Lynch S.C."/>
            <person name="Garnas J.R."/>
            <person name="Kasson L.R."/>
            <person name="Stajich J.E."/>
        </authorList>
    </citation>
    <scope>NUCLEOTIDE SEQUENCE [LARGE SCALE GENOMIC DNA]</scope>
    <source>
        <strain evidence="4 5">NRRL 64653</strain>
    </source>
</reference>
<evidence type="ECO:0000313" key="4">
    <source>
        <dbReference type="EMBL" id="KAK7420232.1"/>
    </source>
</evidence>
<evidence type="ECO:0000256" key="1">
    <source>
        <dbReference type="ARBA" id="ARBA00010790"/>
    </source>
</evidence>
<evidence type="ECO:0000313" key="5">
    <source>
        <dbReference type="Proteomes" id="UP001498476"/>
    </source>
</evidence>
<dbReference type="InterPro" id="IPR012132">
    <property type="entry name" value="GMC_OxRdtase"/>
</dbReference>
<dbReference type="PANTHER" id="PTHR11552">
    <property type="entry name" value="GLUCOSE-METHANOL-CHOLINE GMC OXIDOREDUCTASE"/>
    <property type="match status" value="1"/>
</dbReference>
<sequence>MRKHFVRLERCNYLRNGSTPSHGFTGYLDTSQANYSWAISESDLTTLATFFSDALGGSETEQGLYESLGRDINADDPQRDEMVSVVTPYTHSRNGVRSSSLNYIRDTIMNARHYPLTVQPNTLVTKVLFSDTHSRDKEPKAIGVEFLQGQSLYAADPRHKPSTAGTRGRAYATREVIIAGGVFNSPQILKLSGIGPAKELNNFGIPLVKDLPGVGANMKDNYEAVLYGTFAKPVTGYFDMFYKTAVALRGRDIQFYCGSMNFIGMWPGMPGWNENEFECGFMQPHPRNINGTVKLRSADPKDMPDIHLGFFQEGDDDDLESMVEAINFVRLRFNNLTENAFTELRPCAAGVECTDNFQRRYLRNQAHSHHTSGTCAIGSDDDPLAVLDSKFRVRGVRNLRIVDGSAFPVQPGAVPSLSTFMIGEKAFHDIVASI</sequence>
<comment type="similarity">
    <text evidence="1">Belongs to the GMC oxidoreductase family.</text>
</comment>
<dbReference type="Gene3D" id="3.50.50.60">
    <property type="entry name" value="FAD/NAD(P)-binding domain"/>
    <property type="match status" value="2"/>
</dbReference>
<dbReference type="Pfam" id="PF00732">
    <property type="entry name" value="GMC_oxred_N"/>
    <property type="match status" value="1"/>
</dbReference>
<protein>
    <recommendedName>
        <fullName evidence="6">Glucose-methanol-choline oxidoreductase N-terminal domain-containing protein</fullName>
    </recommendedName>
</protein>
<dbReference type="SUPFAM" id="SSF54373">
    <property type="entry name" value="FAD-linked reductases, C-terminal domain"/>
    <property type="match status" value="1"/>
</dbReference>
<evidence type="ECO:0000259" key="3">
    <source>
        <dbReference type="Pfam" id="PF05199"/>
    </source>
</evidence>
<dbReference type="InterPro" id="IPR000172">
    <property type="entry name" value="GMC_OxRdtase_N"/>
</dbReference>
<comment type="caution">
    <text evidence="4">The sequence shown here is derived from an EMBL/GenBank/DDBJ whole genome shotgun (WGS) entry which is preliminary data.</text>
</comment>
<dbReference type="PANTHER" id="PTHR11552:SF80">
    <property type="entry name" value="GMC OXIDOREDUCTASE"/>
    <property type="match status" value="1"/>
</dbReference>
<evidence type="ECO:0000259" key="2">
    <source>
        <dbReference type="Pfam" id="PF00732"/>
    </source>
</evidence>
<gene>
    <name evidence="4" type="ORF">QQX98_002887</name>
</gene>
<organism evidence="4 5">
    <name type="scientific">Neonectria punicea</name>
    <dbReference type="NCBI Taxonomy" id="979145"/>
    <lineage>
        <taxon>Eukaryota</taxon>
        <taxon>Fungi</taxon>
        <taxon>Dikarya</taxon>
        <taxon>Ascomycota</taxon>
        <taxon>Pezizomycotina</taxon>
        <taxon>Sordariomycetes</taxon>
        <taxon>Hypocreomycetidae</taxon>
        <taxon>Hypocreales</taxon>
        <taxon>Nectriaceae</taxon>
        <taxon>Neonectria</taxon>
    </lineage>
</organism>
<dbReference type="InterPro" id="IPR036188">
    <property type="entry name" value="FAD/NAD-bd_sf"/>
</dbReference>
<evidence type="ECO:0008006" key="6">
    <source>
        <dbReference type="Google" id="ProtNLM"/>
    </source>
</evidence>
<feature type="domain" description="Glucose-methanol-choline oxidoreductase N-terminal" evidence="2">
    <location>
        <begin position="88"/>
        <end position="221"/>
    </location>
</feature>